<protein>
    <submittedName>
        <fullName evidence="1">Uncharacterized protein</fullName>
    </submittedName>
</protein>
<sequence length="214" mass="24444">MNNTNYTILQILQGMQETFFALQKGQEELQVEQDVLKKGQEALWDEQALLRQEIANICKDMNGQESPEQTINLGREIPRPVPNIKDITLIHIYRIMSHDLGVELDKKNKANLNTCTRLACNELASLPSVQVLGPNPNWSAISQEDRNLICIRHACLLRNNDIDFTRCHKNWASVAKDPPEVHWEATQEVVQMDVFRLPTFSPPACYGLLYNPAH</sequence>
<evidence type="ECO:0000313" key="1">
    <source>
        <dbReference type="EMBL" id="OAD75947.1"/>
    </source>
</evidence>
<accession>A0A162PTW7</accession>
<organism evidence="1 2">
    <name type="scientific">Phycomyces blakesleeanus (strain ATCC 8743b / DSM 1359 / FGSC 10004 / NBRC 33097 / NRRL 1555)</name>
    <dbReference type="NCBI Taxonomy" id="763407"/>
    <lineage>
        <taxon>Eukaryota</taxon>
        <taxon>Fungi</taxon>
        <taxon>Fungi incertae sedis</taxon>
        <taxon>Mucoromycota</taxon>
        <taxon>Mucoromycotina</taxon>
        <taxon>Mucoromycetes</taxon>
        <taxon>Mucorales</taxon>
        <taxon>Phycomycetaceae</taxon>
        <taxon>Phycomyces</taxon>
    </lineage>
</organism>
<dbReference type="InParanoid" id="A0A162PTW7"/>
<gene>
    <name evidence="1" type="ORF">PHYBLDRAFT_142930</name>
</gene>
<dbReference type="VEuPathDB" id="FungiDB:PHYBLDRAFT_142930"/>
<dbReference type="GeneID" id="28991806"/>
<keyword evidence="2" id="KW-1185">Reference proteome</keyword>
<dbReference type="Proteomes" id="UP000077315">
    <property type="component" value="Unassembled WGS sequence"/>
</dbReference>
<dbReference type="EMBL" id="KV440976">
    <property type="protein sequence ID" value="OAD75947.1"/>
    <property type="molecule type" value="Genomic_DNA"/>
</dbReference>
<proteinExistence type="predicted"/>
<evidence type="ECO:0000313" key="2">
    <source>
        <dbReference type="Proteomes" id="UP000077315"/>
    </source>
</evidence>
<dbReference type="RefSeq" id="XP_018293987.1">
    <property type="nucleotide sequence ID" value="XM_018430900.1"/>
</dbReference>
<dbReference type="AlphaFoldDB" id="A0A162PTW7"/>
<name>A0A162PTW7_PHYB8</name>
<reference evidence="2" key="1">
    <citation type="submission" date="2015-06" db="EMBL/GenBank/DDBJ databases">
        <title>Expansion of signal transduction pathways in fungi by whole-genome duplication.</title>
        <authorList>
            <consortium name="DOE Joint Genome Institute"/>
            <person name="Corrochano L.M."/>
            <person name="Kuo A."/>
            <person name="Marcet-Houben M."/>
            <person name="Polaino S."/>
            <person name="Salamov A."/>
            <person name="Villalobos J.M."/>
            <person name="Alvarez M.I."/>
            <person name="Avalos J."/>
            <person name="Benito E.P."/>
            <person name="Benoit I."/>
            <person name="Burger G."/>
            <person name="Camino L.P."/>
            <person name="Canovas D."/>
            <person name="Cerda-Olmedo E."/>
            <person name="Cheng J.-F."/>
            <person name="Dominguez A."/>
            <person name="Elias M."/>
            <person name="Eslava A.P."/>
            <person name="Glaser F."/>
            <person name="Grimwood J."/>
            <person name="Gutierrez G."/>
            <person name="Heitman J."/>
            <person name="Henrissat B."/>
            <person name="Iturriaga E.A."/>
            <person name="Lang B.F."/>
            <person name="Lavin J.L."/>
            <person name="Lee S."/>
            <person name="Li W."/>
            <person name="Lindquist E."/>
            <person name="Lopez-Garcia S."/>
            <person name="Luque E.M."/>
            <person name="Marcos A.T."/>
            <person name="Martin J."/>
            <person name="McCluskey K."/>
            <person name="Medina H.R."/>
            <person name="Miralles-Duran A."/>
            <person name="Miyazaki A."/>
            <person name="Munoz-Torres E."/>
            <person name="Oguiza J.A."/>
            <person name="Ohm R."/>
            <person name="Olmedo M."/>
            <person name="Orejas M."/>
            <person name="Ortiz-Castellanos L."/>
            <person name="Pisabarro A.G."/>
            <person name="Rodriguez-Romero J."/>
            <person name="Ruiz-Herrera J."/>
            <person name="Ruiz-Vazquez R."/>
            <person name="Sanz C."/>
            <person name="Schackwitz W."/>
            <person name="Schmutz J."/>
            <person name="Shahriari M."/>
            <person name="Shelest E."/>
            <person name="Silva-Franco F."/>
            <person name="Soanes D."/>
            <person name="Syed K."/>
            <person name="Tagua V.G."/>
            <person name="Talbot N.J."/>
            <person name="Thon M."/>
            <person name="De vries R.P."/>
            <person name="Wiebenga A."/>
            <person name="Yadav J.S."/>
            <person name="Braun E.L."/>
            <person name="Baker S."/>
            <person name="Garre V."/>
            <person name="Horwitz B."/>
            <person name="Torres-Martinez S."/>
            <person name="Idnurm A."/>
            <person name="Herrera-Estrella A."/>
            <person name="Gabaldon T."/>
            <person name="Grigoriev I.V."/>
        </authorList>
    </citation>
    <scope>NUCLEOTIDE SEQUENCE [LARGE SCALE GENOMIC DNA]</scope>
    <source>
        <strain evidence="2">NRRL 1555(-)</strain>
    </source>
</reference>